<sequence>MNQNSEDNQDVPSVSIEQPESVPFPSLSQTAQQLETSATPLTTTSPAAASVVDIDSVHMLPLPEEWTNQLVSPALMRFKLSWEAFVDSLMREWKTLNVVSALLLSAILTMFQVPDMATDPLTRTAALLSLICAIMSLSYGCMYIVRFGTMRSMCRASRWAETSPTPYQEAQKTKTLLWWNVWILLAMPAVWMSWSMIFFIFSIISYVWRTGSILDPQEREGLSPKAVLGPRIAITGLFVLGMGYFVLIVKTLRAYGDDGPGRQIGAGGGGGSGGGDVIVNGRGTYPSRGPDHGTQRSGMEDINRGLILVKDVDGSRVSPVGTAFSPILRLLPPHPEMTDEPPSQNFSLFTSLTSSRVPNVQEYPVAELIKHLIVAVGYEVCSPAYQRFTLSSYYFLSLSRDLRDTINGLIQKVETSPDEDAWISFDEYTDLIDPTEDALLNFLSVIEREQWAKKRTELREVLRVITKHSESEWLENETEGAFEHKQSKRQEVSFQDFYPRYLIDTQTFELADITESTTVSQYAILSHRWIEGEEVSFREFRKLGEETKSKSGHCKIYAACQQAKKDGFRYIWIDTCCIDNENSDDVARNIKSMYAYYRNASVCYAYLVDVHSWRRESFKNSEWFNRGWTLQELVAPYEVKFFDRDWDYIGSKDAFKDVIEDVTGIPSKVLSGEISVQDVGILERMSWALGRTTTKLQDRAYCLQGLLGVSIEPDYNEDISSAFNRLRIALEAHPEYKTLSSDMHLCREIIHKFLYVSAEK</sequence>
<protein>
    <recommendedName>
        <fullName evidence="3">Heterokaryon incompatibility domain-containing protein</fullName>
    </recommendedName>
</protein>
<dbReference type="Proteomes" id="UP001498398">
    <property type="component" value="Unassembled WGS sequence"/>
</dbReference>
<evidence type="ECO:0000256" key="2">
    <source>
        <dbReference type="SAM" id="Phobius"/>
    </source>
</evidence>
<feature type="region of interest" description="Disordered" evidence="1">
    <location>
        <begin position="261"/>
        <end position="297"/>
    </location>
</feature>
<dbReference type="InterPro" id="IPR010730">
    <property type="entry name" value="HET"/>
</dbReference>
<evidence type="ECO:0000313" key="5">
    <source>
        <dbReference type="Proteomes" id="UP001498398"/>
    </source>
</evidence>
<dbReference type="Pfam" id="PF06985">
    <property type="entry name" value="HET"/>
    <property type="match status" value="1"/>
</dbReference>
<feature type="compositionally biased region" description="Gly residues" evidence="1">
    <location>
        <begin position="262"/>
        <end position="276"/>
    </location>
</feature>
<feature type="transmembrane region" description="Helical" evidence="2">
    <location>
        <begin position="95"/>
        <end position="113"/>
    </location>
</feature>
<keyword evidence="2" id="KW-0812">Transmembrane</keyword>
<dbReference type="EMBL" id="JBANRG010000016">
    <property type="protein sequence ID" value="KAK7459507.1"/>
    <property type="molecule type" value="Genomic_DNA"/>
</dbReference>
<feature type="compositionally biased region" description="Polar residues" evidence="1">
    <location>
        <begin position="26"/>
        <end position="35"/>
    </location>
</feature>
<evidence type="ECO:0000259" key="3">
    <source>
        <dbReference type="Pfam" id="PF06985"/>
    </source>
</evidence>
<feature type="transmembrane region" description="Helical" evidence="2">
    <location>
        <begin position="228"/>
        <end position="249"/>
    </location>
</feature>
<accession>A0ABR1JEQ4</accession>
<name>A0ABR1JEQ4_9AGAR</name>
<feature type="compositionally biased region" description="Polar residues" evidence="1">
    <location>
        <begin position="1"/>
        <end position="18"/>
    </location>
</feature>
<evidence type="ECO:0000313" key="4">
    <source>
        <dbReference type="EMBL" id="KAK7459507.1"/>
    </source>
</evidence>
<dbReference type="PANTHER" id="PTHR10622">
    <property type="entry name" value="HET DOMAIN-CONTAINING PROTEIN"/>
    <property type="match status" value="1"/>
</dbReference>
<keyword evidence="2" id="KW-1133">Transmembrane helix</keyword>
<keyword evidence="2" id="KW-0472">Membrane</keyword>
<reference evidence="4 5" key="1">
    <citation type="submission" date="2024-01" db="EMBL/GenBank/DDBJ databases">
        <title>A draft genome for the cacao thread blight pathogen Marasmiellus scandens.</title>
        <authorList>
            <person name="Baruah I.K."/>
            <person name="Leung J."/>
            <person name="Bukari Y."/>
            <person name="Amoako-Attah I."/>
            <person name="Meinhardt L.W."/>
            <person name="Bailey B.A."/>
            <person name="Cohen S.P."/>
        </authorList>
    </citation>
    <scope>NUCLEOTIDE SEQUENCE [LARGE SCALE GENOMIC DNA]</scope>
    <source>
        <strain evidence="4 5">GH-19</strain>
    </source>
</reference>
<feature type="region of interest" description="Disordered" evidence="1">
    <location>
        <begin position="1"/>
        <end position="42"/>
    </location>
</feature>
<keyword evidence="5" id="KW-1185">Reference proteome</keyword>
<evidence type="ECO:0000256" key="1">
    <source>
        <dbReference type="SAM" id="MobiDB-lite"/>
    </source>
</evidence>
<feature type="transmembrane region" description="Helical" evidence="2">
    <location>
        <begin position="125"/>
        <end position="145"/>
    </location>
</feature>
<dbReference type="PANTHER" id="PTHR10622:SF10">
    <property type="entry name" value="HET DOMAIN-CONTAINING PROTEIN"/>
    <property type="match status" value="1"/>
</dbReference>
<proteinExistence type="predicted"/>
<feature type="domain" description="Heterokaryon incompatibility" evidence="3">
    <location>
        <begin position="522"/>
        <end position="609"/>
    </location>
</feature>
<organism evidence="4 5">
    <name type="scientific">Marasmiellus scandens</name>
    <dbReference type="NCBI Taxonomy" id="2682957"/>
    <lineage>
        <taxon>Eukaryota</taxon>
        <taxon>Fungi</taxon>
        <taxon>Dikarya</taxon>
        <taxon>Basidiomycota</taxon>
        <taxon>Agaricomycotina</taxon>
        <taxon>Agaricomycetes</taxon>
        <taxon>Agaricomycetidae</taxon>
        <taxon>Agaricales</taxon>
        <taxon>Marasmiineae</taxon>
        <taxon>Omphalotaceae</taxon>
        <taxon>Marasmiellus</taxon>
    </lineage>
</organism>
<gene>
    <name evidence="4" type="ORF">VKT23_009490</name>
</gene>
<feature type="transmembrane region" description="Helical" evidence="2">
    <location>
        <begin position="181"/>
        <end position="208"/>
    </location>
</feature>
<comment type="caution">
    <text evidence="4">The sequence shown here is derived from an EMBL/GenBank/DDBJ whole genome shotgun (WGS) entry which is preliminary data.</text>
</comment>